<proteinExistence type="predicted"/>
<dbReference type="Gene3D" id="2.40.160.20">
    <property type="match status" value="1"/>
</dbReference>
<evidence type="ECO:0000256" key="1">
    <source>
        <dbReference type="ARBA" id="ARBA00022729"/>
    </source>
</evidence>
<feature type="domain" description="Outer membrane protein beta-barrel" evidence="3">
    <location>
        <begin position="18"/>
        <end position="187"/>
    </location>
</feature>
<dbReference type="EMBL" id="ANFM02000018">
    <property type="protein sequence ID" value="EOD79585.1"/>
    <property type="molecule type" value="Genomic_DNA"/>
</dbReference>
<evidence type="ECO:0000256" key="2">
    <source>
        <dbReference type="SAM" id="SignalP"/>
    </source>
</evidence>
<dbReference type="InterPro" id="IPR027385">
    <property type="entry name" value="Beta-barrel_OMP"/>
</dbReference>
<comment type="caution">
    <text evidence="4">The sequence shown here is derived from an EMBL/GenBank/DDBJ whole genome shotgun (WGS) entry which is preliminary data.</text>
</comment>
<organism evidence="4 5">
    <name type="scientific">Grimontia indica</name>
    <dbReference type="NCBI Taxonomy" id="1056512"/>
    <lineage>
        <taxon>Bacteria</taxon>
        <taxon>Pseudomonadati</taxon>
        <taxon>Pseudomonadota</taxon>
        <taxon>Gammaproteobacteria</taxon>
        <taxon>Vibrionales</taxon>
        <taxon>Vibrionaceae</taxon>
        <taxon>Grimontia</taxon>
    </lineage>
</organism>
<evidence type="ECO:0000259" key="3">
    <source>
        <dbReference type="Pfam" id="PF13505"/>
    </source>
</evidence>
<dbReference type="eggNOG" id="COG2885">
    <property type="taxonomic scope" value="Bacteria"/>
</dbReference>
<feature type="chain" id="PRO_5004352888" evidence="2">
    <location>
        <begin position="29"/>
        <end position="193"/>
    </location>
</feature>
<dbReference type="InterPro" id="IPR011250">
    <property type="entry name" value="OMP/PagP_B-barrel"/>
</dbReference>
<evidence type="ECO:0000313" key="5">
    <source>
        <dbReference type="Proteomes" id="UP000011223"/>
    </source>
</evidence>
<dbReference type="RefSeq" id="WP_002538738.1">
    <property type="nucleotide sequence ID" value="NZ_ANFM02000018.1"/>
</dbReference>
<evidence type="ECO:0000313" key="4">
    <source>
        <dbReference type="EMBL" id="EOD79585.1"/>
    </source>
</evidence>
<keyword evidence="1 2" id="KW-0732">Signal</keyword>
<sequence>MAAKRARIKKFVSSLAVICIAMAFSAHANAVEKLNLGIKAGSQWAEDDSYHTSKPTSTIAGVSVGVMLTPSWGLDLDYQKHGKLDAKATGVHVNTQLISAALRYEYHWQTGWAGYGRLGAAYWDMDKTAPNQAMLKAKGISFLTEVGVLYDLTPSLSLSGGYQFIEGIGDDKTGQYDSHGVVLSVVYSLGDSF</sequence>
<accession>R1IWD0</accession>
<keyword evidence="5" id="KW-1185">Reference proteome</keyword>
<feature type="signal peptide" evidence="2">
    <location>
        <begin position="1"/>
        <end position="28"/>
    </location>
</feature>
<reference evidence="4 5" key="1">
    <citation type="journal article" date="2014" name="PLoS ONE">
        <title>Grimontia indica AK16(T), sp. nov., Isolated from a Seawater Sample Reports the Presence of Pathogenic Genes Similar to Vibrio Genus.</title>
        <authorList>
            <person name="Singh A."/>
            <person name="Vaidya B."/>
            <person name="Khatri I."/>
            <person name="Srinivas T.N."/>
            <person name="Subramanian S."/>
            <person name="Korpole S."/>
            <person name="Pinnaka A.K."/>
        </authorList>
    </citation>
    <scope>NUCLEOTIDE SEQUENCE [LARGE SCALE GENOMIC DNA]</scope>
    <source>
        <strain evidence="4 5">AK16</strain>
    </source>
</reference>
<dbReference type="Pfam" id="PF13505">
    <property type="entry name" value="OMP_b-brl"/>
    <property type="match status" value="1"/>
</dbReference>
<name>R1IWD0_9GAMM</name>
<dbReference type="Proteomes" id="UP000011223">
    <property type="component" value="Unassembled WGS sequence"/>
</dbReference>
<protein>
    <submittedName>
        <fullName evidence="4">OmpA/MotB domain protein</fullName>
    </submittedName>
</protein>
<gene>
    <name evidence="4" type="ORF">D515_01379</name>
</gene>
<dbReference type="AlphaFoldDB" id="R1IWD0"/>
<dbReference type="SUPFAM" id="SSF56925">
    <property type="entry name" value="OMPA-like"/>
    <property type="match status" value="1"/>
</dbReference>